<evidence type="ECO:0000256" key="2">
    <source>
        <dbReference type="ARBA" id="ARBA00022714"/>
    </source>
</evidence>
<evidence type="ECO:0000256" key="3">
    <source>
        <dbReference type="ARBA" id="ARBA00022723"/>
    </source>
</evidence>
<keyword evidence="2" id="KW-0001">2Fe-2S</keyword>
<protein>
    <submittedName>
        <fullName evidence="8">Ferredoxin</fullName>
    </submittedName>
</protein>
<keyword evidence="4" id="KW-0408">Iron</keyword>
<dbReference type="PANTHER" id="PTHR23426">
    <property type="entry name" value="FERREDOXIN/ADRENODOXIN"/>
    <property type="match status" value="1"/>
</dbReference>
<name>A0A8H9G317_9SPHI</name>
<dbReference type="CDD" id="cd00207">
    <property type="entry name" value="fer2"/>
    <property type="match status" value="1"/>
</dbReference>
<dbReference type="GO" id="GO:0009055">
    <property type="term" value="F:electron transfer activity"/>
    <property type="evidence" value="ECO:0007669"/>
    <property type="project" value="TreeGrafter"/>
</dbReference>
<dbReference type="Proteomes" id="UP000614460">
    <property type="component" value="Unassembled WGS sequence"/>
</dbReference>
<dbReference type="EMBL" id="BMKM01000015">
    <property type="protein sequence ID" value="GGE33797.1"/>
    <property type="molecule type" value="Genomic_DNA"/>
</dbReference>
<reference evidence="8" key="2">
    <citation type="submission" date="2020-09" db="EMBL/GenBank/DDBJ databases">
        <authorList>
            <person name="Sun Q."/>
            <person name="Zhou Y."/>
        </authorList>
    </citation>
    <scope>NUCLEOTIDE SEQUENCE</scope>
    <source>
        <strain evidence="8">CGMCC 1.15966</strain>
    </source>
</reference>
<dbReference type="InterPro" id="IPR036010">
    <property type="entry name" value="2Fe-2S_ferredoxin-like_sf"/>
</dbReference>
<evidence type="ECO:0000313" key="9">
    <source>
        <dbReference type="Proteomes" id="UP000614460"/>
    </source>
</evidence>
<feature type="domain" description="2Fe-2S ferredoxin-type" evidence="7">
    <location>
        <begin position="7"/>
        <end position="112"/>
    </location>
</feature>
<dbReference type="GO" id="GO:0046872">
    <property type="term" value="F:metal ion binding"/>
    <property type="evidence" value="ECO:0007669"/>
    <property type="project" value="UniProtKB-KW"/>
</dbReference>
<dbReference type="InterPro" id="IPR001055">
    <property type="entry name" value="Adrenodoxin-like"/>
</dbReference>
<dbReference type="PRINTS" id="PR00355">
    <property type="entry name" value="ADRENODOXIN"/>
</dbReference>
<dbReference type="Gene3D" id="3.10.20.30">
    <property type="match status" value="1"/>
</dbReference>
<evidence type="ECO:0000256" key="5">
    <source>
        <dbReference type="ARBA" id="ARBA00023014"/>
    </source>
</evidence>
<keyword evidence="5" id="KW-0411">Iron-sulfur</keyword>
<evidence type="ECO:0000256" key="4">
    <source>
        <dbReference type="ARBA" id="ARBA00023004"/>
    </source>
</evidence>
<comment type="caution">
    <text evidence="8">The sequence shown here is derived from an EMBL/GenBank/DDBJ whole genome shotgun (WGS) entry which is preliminary data.</text>
</comment>
<dbReference type="GO" id="GO:0140647">
    <property type="term" value="P:P450-containing electron transport chain"/>
    <property type="evidence" value="ECO:0007669"/>
    <property type="project" value="InterPro"/>
</dbReference>
<evidence type="ECO:0000256" key="6">
    <source>
        <dbReference type="ARBA" id="ARBA00034078"/>
    </source>
</evidence>
<dbReference type="PANTHER" id="PTHR23426:SF65">
    <property type="entry name" value="FERREDOXIN-2, MITOCHONDRIAL"/>
    <property type="match status" value="1"/>
</dbReference>
<proteinExistence type="inferred from homology"/>
<dbReference type="PROSITE" id="PS51085">
    <property type="entry name" value="2FE2S_FER_2"/>
    <property type="match status" value="1"/>
</dbReference>
<accession>A0A8H9G317</accession>
<comment type="similarity">
    <text evidence="1">Belongs to the adrenodoxin/putidaredoxin family.</text>
</comment>
<evidence type="ECO:0000259" key="7">
    <source>
        <dbReference type="PROSITE" id="PS51085"/>
    </source>
</evidence>
<dbReference type="InterPro" id="IPR012675">
    <property type="entry name" value="Beta-grasp_dom_sf"/>
</dbReference>
<dbReference type="Pfam" id="PF00111">
    <property type="entry name" value="Fer2"/>
    <property type="match status" value="1"/>
</dbReference>
<keyword evidence="3" id="KW-0479">Metal-binding</keyword>
<dbReference type="AlphaFoldDB" id="A0A8H9G317"/>
<evidence type="ECO:0000313" key="8">
    <source>
        <dbReference type="EMBL" id="GGE33797.1"/>
    </source>
</evidence>
<keyword evidence="9" id="KW-1185">Reference proteome</keyword>
<gene>
    <name evidence="8" type="ORF">GCM10011516_34320</name>
</gene>
<sequence>MHSNMENIITINVEDRDGTRQEVMVPTDVNLSLMEILKASEYEILATCGGMALCATCHVEVLSGMENLAQAEDQELDMLDTLPDADDNSRLACQLRLTEMNNGLTVKIKGSLQ</sequence>
<dbReference type="SUPFAM" id="SSF54292">
    <property type="entry name" value="2Fe-2S ferredoxin-like"/>
    <property type="match status" value="1"/>
</dbReference>
<dbReference type="GO" id="GO:0051537">
    <property type="term" value="F:2 iron, 2 sulfur cluster binding"/>
    <property type="evidence" value="ECO:0007669"/>
    <property type="project" value="UniProtKB-KW"/>
</dbReference>
<dbReference type="InterPro" id="IPR001041">
    <property type="entry name" value="2Fe-2S_ferredoxin-type"/>
</dbReference>
<evidence type="ECO:0000256" key="1">
    <source>
        <dbReference type="ARBA" id="ARBA00010914"/>
    </source>
</evidence>
<comment type="cofactor">
    <cofactor evidence="6">
        <name>[2Fe-2S] cluster</name>
        <dbReference type="ChEBI" id="CHEBI:190135"/>
    </cofactor>
</comment>
<organism evidence="8 9">
    <name type="scientific">Sphingobacterium cellulitidis</name>
    <dbReference type="NCBI Taxonomy" id="1768011"/>
    <lineage>
        <taxon>Bacteria</taxon>
        <taxon>Pseudomonadati</taxon>
        <taxon>Bacteroidota</taxon>
        <taxon>Sphingobacteriia</taxon>
        <taxon>Sphingobacteriales</taxon>
        <taxon>Sphingobacteriaceae</taxon>
        <taxon>Sphingobacterium</taxon>
    </lineage>
</organism>
<reference evidence="8" key="1">
    <citation type="journal article" date="2014" name="Int. J. Syst. Evol. Microbiol.">
        <title>Complete genome sequence of Corynebacterium casei LMG S-19264T (=DSM 44701T), isolated from a smear-ripened cheese.</title>
        <authorList>
            <consortium name="US DOE Joint Genome Institute (JGI-PGF)"/>
            <person name="Walter F."/>
            <person name="Albersmeier A."/>
            <person name="Kalinowski J."/>
            <person name="Ruckert C."/>
        </authorList>
    </citation>
    <scope>NUCLEOTIDE SEQUENCE</scope>
    <source>
        <strain evidence="8">CGMCC 1.15966</strain>
    </source>
</reference>